<proteinExistence type="predicted"/>
<evidence type="ECO:0000313" key="2">
    <source>
        <dbReference type="Proteomes" id="UP000054870"/>
    </source>
</evidence>
<sequence>MFPESRCGSISVAQRRIPGSTLRKLLAASAIWCDCRIVTEAVTSSFTNGQKTYRRASEVLVLFRRLSPTLLQNLRIIKYVLLFQAKLHQVSLDHLSPCVGKTRGPVLARKGRTDDFRFDIDTGHAPPIPRPDNHLSNFNACRIADVDGIQGNGYVKHLRECTSTCRHRMAQNQHESGSNDRLLQLFHSRPSGSRSRPSKWAI</sequence>
<dbReference type="Proteomes" id="UP000054870">
    <property type="component" value="Unassembled WGS sequence"/>
</dbReference>
<comment type="caution">
    <text evidence="1">The sequence shown here is derived from an EMBL/GenBank/DDBJ whole genome shotgun (WGS) entry which is preliminary data.</text>
</comment>
<accession>A0A158BR21</accession>
<dbReference type="EMBL" id="FCOF02000016">
    <property type="protein sequence ID" value="SAK71727.1"/>
    <property type="molecule type" value="Genomic_DNA"/>
</dbReference>
<protein>
    <submittedName>
        <fullName evidence="1">Uncharacterized protein</fullName>
    </submittedName>
</protein>
<organism evidence="1 2">
    <name type="scientific">Caballeronia catudaia</name>
    <dbReference type="NCBI Taxonomy" id="1777136"/>
    <lineage>
        <taxon>Bacteria</taxon>
        <taxon>Pseudomonadati</taxon>
        <taxon>Pseudomonadota</taxon>
        <taxon>Betaproteobacteria</taxon>
        <taxon>Burkholderiales</taxon>
        <taxon>Burkholderiaceae</taxon>
        <taxon>Caballeronia</taxon>
    </lineage>
</organism>
<reference evidence="1" key="1">
    <citation type="submission" date="2016-01" db="EMBL/GenBank/DDBJ databases">
        <authorList>
            <person name="Peeters C."/>
        </authorList>
    </citation>
    <scope>NUCLEOTIDE SEQUENCE [LARGE SCALE GENOMIC DNA]</scope>
    <source>
        <strain evidence="1">LMG 29318</strain>
    </source>
</reference>
<keyword evidence="2" id="KW-1185">Reference proteome</keyword>
<dbReference type="AlphaFoldDB" id="A0A158BR21"/>
<name>A0A158BR21_9BURK</name>
<gene>
    <name evidence="1" type="ORF">AWB75_03792</name>
</gene>
<evidence type="ECO:0000313" key="1">
    <source>
        <dbReference type="EMBL" id="SAK71727.1"/>
    </source>
</evidence>